<accession>A0A1R1PWQ6</accession>
<dbReference type="Proteomes" id="UP000188320">
    <property type="component" value="Unassembled WGS sequence"/>
</dbReference>
<evidence type="ECO:0000256" key="1">
    <source>
        <dbReference type="SAM" id="MobiDB-lite"/>
    </source>
</evidence>
<dbReference type="AlphaFoldDB" id="A0A1R1PWQ6"/>
<evidence type="ECO:0000313" key="2">
    <source>
        <dbReference type="EMBL" id="OMH85374.1"/>
    </source>
</evidence>
<keyword evidence="3" id="KW-1185">Reference proteome</keyword>
<dbReference type="EMBL" id="LSSK01000091">
    <property type="protein sequence ID" value="OMH85374.1"/>
    <property type="molecule type" value="Genomic_DNA"/>
</dbReference>
<feature type="compositionally biased region" description="Low complexity" evidence="1">
    <location>
        <begin position="68"/>
        <end position="77"/>
    </location>
</feature>
<organism evidence="2 3">
    <name type="scientific">Zancudomyces culisetae</name>
    <name type="common">Gut fungus</name>
    <name type="synonym">Smittium culisetae</name>
    <dbReference type="NCBI Taxonomy" id="1213189"/>
    <lineage>
        <taxon>Eukaryota</taxon>
        <taxon>Fungi</taxon>
        <taxon>Fungi incertae sedis</taxon>
        <taxon>Zoopagomycota</taxon>
        <taxon>Kickxellomycotina</taxon>
        <taxon>Harpellomycetes</taxon>
        <taxon>Harpellales</taxon>
        <taxon>Legeriomycetaceae</taxon>
        <taxon>Zancudomyces</taxon>
    </lineage>
</organism>
<evidence type="ECO:0000313" key="3">
    <source>
        <dbReference type="Proteomes" id="UP000188320"/>
    </source>
</evidence>
<gene>
    <name evidence="2" type="ORF">AX774_g1082</name>
</gene>
<proteinExistence type="predicted"/>
<feature type="region of interest" description="Disordered" evidence="1">
    <location>
        <begin position="63"/>
        <end position="100"/>
    </location>
</feature>
<name>A0A1R1PWQ6_ZANCU</name>
<sequence length="210" mass="23383">MSIQRLLFSLTRSCNATVLSINFSVNITNKKVIGTQIHNGSFIYAETRDSGVFGLSDIRVVNPDHSRQGQQQEQYQKSQDERENGVENGDDGDDGQNSSPKVFGLRHGLGSIWANYCHARIWVNCTEKIISPSYSIYNDLKIDYKISITERIHNSAENNDGENKDSWAPSVLALTLIDSSNSDATIDDEYLGYKGKTSHSSLLPAFNNCL</sequence>
<comment type="caution">
    <text evidence="2">The sequence shown here is derived from an EMBL/GenBank/DDBJ whole genome shotgun (WGS) entry which is preliminary data.</text>
</comment>
<reference evidence="3" key="1">
    <citation type="submission" date="2017-01" db="EMBL/GenBank/DDBJ databases">
        <authorList>
            <person name="Wang Y."/>
            <person name="White M."/>
            <person name="Kvist S."/>
            <person name="Moncalvo J.-M."/>
        </authorList>
    </citation>
    <scope>NUCLEOTIDE SEQUENCE [LARGE SCALE GENOMIC DNA]</scope>
    <source>
        <strain evidence="3">COL-18-3</strain>
    </source>
</reference>
<protein>
    <submittedName>
        <fullName evidence="2">Uncharacterized protein</fullName>
    </submittedName>
</protein>